<reference evidence="1 2" key="1">
    <citation type="journal article" date="2011" name="J. Bacteriol.">
        <title>Genome sequence of the 1,4-dioxane-degrading Pseudonocardia dioxanivorans strain CB1190.</title>
        <authorList>
            <person name="Sales C.M."/>
            <person name="Mahendra S."/>
            <person name="Grostern A."/>
            <person name="Parales R.E."/>
            <person name="Goodwin L.A."/>
            <person name="Woyke T."/>
            <person name="Nolan M."/>
            <person name="Lapidus A."/>
            <person name="Chertkov O."/>
            <person name="Ovchinnikova G."/>
            <person name="Sczyrba A."/>
            <person name="Alvarez-Cohen L."/>
        </authorList>
    </citation>
    <scope>NUCLEOTIDE SEQUENCE [LARGE SCALE GENOMIC DNA]</scope>
    <source>
        <strain evidence="2">ATCC 55486 / DSM 44775 / JCM 13855 / CB1190</strain>
    </source>
</reference>
<gene>
    <name evidence="1" type="ordered locus">Psed_0529</name>
</gene>
<evidence type="ECO:0008006" key="3">
    <source>
        <dbReference type="Google" id="ProtNLM"/>
    </source>
</evidence>
<dbReference type="EMBL" id="CP002593">
    <property type="protein sequence ID" value="AEA22793.1"/>
    <property type="molecule type" value="Genomic_DNA"/>
</dbReference>
<proteinExistence type="predicted"/>
<evidence type="ECO:0000313" key="1">
    <source>
        <dbReference type="EMBL" id="AEA22793.1"/>
    </source>
</evidence>
<name>F4CNY8_PSEUX</name>
<organism evidence="1 2">
    <name type="scientific">Pseudonocardia dioxanivorans (strain ATCC 55486 / DSM 44775 / JCM 13855 / CB1190)</name>
    <dbReference type="NCBI Taxonomy" id="675635"/>
    <lineage>
        <taxon>Bacteria</taxon>
        <taxon>Bacillati</taxon>
        <taxon>Actinomycetota</taxon>
        <taxon>Actinomycetes</taxon>
        <taxon>Pseudonocardiales</taxon>
        <taxon>Pseudonocardiaceae</taxon>
        <taxon>Pseudonocardia</taxon>
    </lineage>
</organism>
<dbReference type="eggNOG" id="ENOG502ZINA">
    <property type="taxonomic scope" value="Bacteria"/>
</dbReference>
<dbReference type="Proteomes" id="UP000007809">
    <property type="component" value="Chromosome"/>
</dbReference>
<protein>
    <recommendedName>
        <fullName evidence="3">SnoaL-like domain-containing protein</fullName>
    </recommendedName>
</protein>
<dbReference type="KEGG" id="pdx:Psed_0529"/>
<keyword evidence="2" id="KW-1185">Reference proteome</keyword>
<sequence length="154" mass="16821">MTHVSPGQLQKSFEYDMVAIRRVIVDGMPTDSWSAADPDVVAFLHHLSEGAADAFAPTFLSTDPAGATVVTREALAAALPARAQLFARAGVGPLRLDEARQIVLDDRHLLVATSWQASSLRLDATYLLRREPAGLQVLVYLNHHDVRALLADRR</sequence>
<dbReference type="AlphaFoldDB" id="F4CNY8"/>
<dbReference type="STRING" id="675635.Psed_0529"/>
<dbReference type="HOGENOM" id="CLU_1702798_0_0_11"/>
<evidence type="ECO:0000313" key="2">
    <source>
        <dbReference type="Proteomes" id="UP000007809"/>
    </source>
</evidence>
<accession>F4CNY8</accession>